<feature type="chain" id="PRO_5042838362" description="DUF8021 domain-containing protein" evidence="1">
    <location>
        <begin position="24"/>
        <end position="261"/>
    </location>
</feature>
<keyword evidence="4" id="KW-1185">Reference proteome</keyword>
<sequence>MGPTLKNTAVLALGFLAASAANAQCTREELVALTDSYLEAQSAGSPDALAPLLAAELDYSENFAAADIAAGILSQPLALAHNRSTHDTTACAAYTELIVTDPAHPYVIGSQFRLAGGAVTQIETIVTDQGDWLFNATGTYYWASREAWDIIPEEDRDSREVIQAAGDAYADLFNDKSVTVPWGTPCARLEGGAYTGNGSPTDRCDVGVPSGVALVDRRYVIDETLGTVSIFLTFGSIPDSHEFRVEKGKIRYVHTMSVMGA</sequence>
<organism evidence="3 4">
    <name type="scientific">Diatrype stigma</name>
    <dbReference type="NCBI Taxonomy" id="117547"/>
    <lineage>
        <taxon>Eukaryota</taxon>
        <taxon>Fungi</taxon>
        <taxon>Dikarya</taxon>
        <taxon>Ascomycota</taxon>
        <taxon>Pezizomycotina</taxon>
        <taxon>Sordariomycetes</taxon>
        <taxon>Xylariomycetidae</taxon>
        <taxon>Xylariales</taxon>
        <taxon>Diatrypaceae</taxon>
        <taxon>Diatrype</taxon>
    </lineage>
</organism>
<accession>A0AAN9U9Y0</accession>
<dbReference type="AlphaFoldDB" id="A0AAN9U9Y0"/>
<evidence type="ECO:0000313" key="3">
    <source>
        <dbReference type="EMBL" id="KAK7742186.1"/>
    </source>
</evidence>
<dbReference type="EMBL" id="JAKJXP020000148">
    <property type="protein sequence ID" value="KAK7742186.1"/>
    <property type="molecule type" value="Genomic_DNA"/>
</dbReference>
<proteinExistence type="predicted"/>
<evidence type="ECO:0000256" key="1">
    <source>
        <dbReference type="SAM" id="SignalP"/>
    </source>
</evidence>
<feature type="signal peptide" evidence="1">
    <location>
        <begin position="1"/>
        <end position="23"/>
    </location>
</feature>
<evidence type="ECO:0000259" key="2">
    <source>
        <dbReference type="Pfam" id="PF26061"/>
    </source>
</evidence>
<feature type="domain" description="DUF8021" evidence="2">
    <location>
        <begin position="156"/>
        <end position="256"/>
    </location>
</feature>
<gene>
    <name evidence="3" type="ORF">SLS62_010806</name>
</gene>
<comment type="caution">
    <text evidence="3">The sequence shown here is derived from an EMBL/GenBank/DDBJ whole genome shotgun (WGS) entry which is preliminary data.</text>
</comment>
<evidence type="ECO:0000313" key="4">
    <source>
        <dbReference type="Proteomes" id="UP001320420"/>
    </source>
</evidence>
<dbReference type="Pfam" id="PF26061">
    <property type="entry name" value="DUF8021"/>
    <property type="match status" value="1"/>
</dbReference>
<name>A0AAN9U9Y0_9PEZI</name>
<reference evidence="3 4" key="1">
    <citation type="submission" date="2024-02" db="EMBL/GenBank/DDBJ databases">
        <title>De novo assembly and annotation of 12 fungi associated with fruit tree decline syndrome in Ontario, Canada.</title>
        <authorList>
            <person name="Sulman M."/>
            <person name="Ellouze W."/>
            <person name="Ilyukhin E."/>
        </authorList>
    </citation>
    <scope>NUCLEOTIDE SEQUENCE [LARGE SCALE GENOMIC DNA]</scope>
    <source>
        <strain evidence="3 4">M11/M66-122</strain>
    </source>
</reference>
<protein>
    <recommendedName>
        <fullName evidence="2">DUF8021 domain-containing protein</fullName>
    </recommendedName>
</protein>
<dbReference type="Proteomes" id="UP001320420">
    <property type="component" value="Unassembled WGS sequence"/>
</dbReference>
<keyword evidence="1" id="KW-0732">Signal</keyword>
<dbReference type="InterPro" id="IPR058334">
    <property type="entry name" value="DUF8021"/>
</dbReference>